<feature type="region of interest" description="Disordered" evidence="1">
    <location>
        <begin position="1"/>
        <end position="41"/>
    </location>
</feature>
<dbReference type="Proteomes" id="UP000593574">
    <property type="component" value="Unassembled WGS sequence"/>
</dbReference>
<feature type="compositionally biased region" description="Acidic residues" evidence="1">
    <location>
        <begin position="11"/>
        <end position="25"/>
    </location>
</feature>
<gene>
    <name evidence="2" type="ORF">Golax_023535</name>
</gene>
<name>A0A7J8Z983_9ROSI</name>
<comment type="caution">
    <text evidence="2">The sequence shown here is derived from an EMBL/GenBank/DDBJ whole genome shotgun (WGS) entry which is preliminary data.</text>
</comment>
<proteinExistence type="predicted"/>
<reference evidence="2 3" key="1">
    <citation type="journal article" date="2019" name="Genome Biol. Evol.">
        <title>Insights into the evolution of the New World diploid cottons (Gossypium, subgenus Houzingenia) based on genome sequencing.</title>
        <authorList>
            <person name="Grover C.E."/>
            <person name="Arick M.A. 2nd"/>
            <person name="Thrash A."/>
            <person name="Conover J.L."/>
            <person name="Sanders W.S."/>
            <person name="Peterson D.G."/>
            <person name="Frelichowski J.E."/>
            <person name="Scheffler J.A."/>
            <person name="Scheffler B.E."/>
            <person name="Wendel J.F."/>
        </authorList>
    </citation>
    <scope>NUCLEOTIDE SEQUENCE [LARGE SCALE GENOMIC DNA]</scope>
    <source>
        <strain evidence="2">4</strain>
        <tissue evidence="2">Leaf</tissue>
    </source>
</reference>
<keyword evidence="3" id="KW-1185">Reference proteome</keyword>
<dbReference type="EMBL" id="JABEZV010000004">
    <property type="protein sequence ID" value="MBA0708407.1"/>
    <property type="molecule type" value="Genomic_DNA"/>
</dbReference>
<protein>
    <submittedName>
        <fullName evidence="2">Uncharacterized protein</fullName>
    </submittedName>
</protein>
<dbReference type="AlphaFoldDB" id="A0A7J8Z983"/>
<evidence type="ECO:0000313" key="3">
    <source>
        <dbReference type="Proteomes" id="UP000593574"/>
    </source>
</evidence>
<evidence type="ECO:0000313" key="2">
    <source>
        <dbReference type="EMBL" id="MBA0708407.1"/>
    </source>
</evidence>
<sequence>MPVESHGGLEANDDDDHGDEGEDFGDEKRKVYTGPNPLHNR</sequence>
<evidence type="ECO:0000256" key="1">
    <source>
        <dbReference type="SAM" id="MobiDB-lite"/>
    </source>
</evidence>
<accession>A0A7J8Z983</accession>
<organism evidence="2 3">
    <name type="scientific">Gossypium laxum</name>
    <dbReference type="NCBI Taxonomy" id="34288"/>
    <lineage>
        <taxon>Eukaryota</taxon>
        <taxon>Viridiplantae</taxon>
        <taxon>Streptophyta</taxon>
        <taxon>Embryophyta</taxon>
        <taxon>Tracheophyta</taxon>
        <taxon>Spermatophyta</taxon>
        <taxon>Magnoliopsida</taxon>
        <taxon>eudicotyledons</taxon>
        <taxon>Gunneridae</taxon>
        <taxon>Pentapetalae</taxon>
        <taxon>rosids</taxon>
        <taxon>malvids</taxon>
        <taxon>Malvales</taxon>
        <taxon>Malvaceae</taxon>
        <taxon>Malvoideae</taxon>
        <taxon>Gossypium</taxon>
    </lineage>
</organism>